<dbReference type="EMBL" id="BAAAQW010000001">
    <property type="protein sequence ID" value="GAA2196171.1"/>
    <property type="molecule type" value="Genomic_DNA"/>
</dbReference>
<keyword evidence="1" id="KW-1133">Transmembrane helix</keyword>
<protein>
    <submittedName>
        <fullName evidence="2">Uncharacterized protein</fullName>
    </submittedName>
</protein>
<proteinExistence type="predicted"/>
<evidence type="ECO:0000313" key="2">
    <source>
        <dbReference type="EMBL" id="GAA2196171.1"/>
    </source>
</evidence>
<gene>
    <name evidence="2" type="ORF">GCM10009849_00200</name>
</gene>
<reference evidence="3" key="1">
    <citation type="journal article" date="2019" name="Int. J. Syst. Evol. Microbiol.">
        <title>The Global Catalogue of Microorganisms (GCM) 10K type strain sequencing project: providing services to taxonomists for standard genome sequencing and annotation.</title>
        <authorList>
            <consortium name="The Broad Institute Genomics Platform"/>
            <consortium name="The Broad Institute Genome Sequencing Center for Infectious Disease"/>
            <person name="Wu L."/>
            <person name="Ma J."/>
        </authorList>
    </citation>
    <scope>NUCLEOTIDE SEQUENCE [LARGE SCALE GENOMIC DNA]</scope>
    <source>
        <strain evidence="3">JCM 16034</strain>
    </source>
</reference>
<comment type="caution">
    <text evidence="2">The sequence shown here is derived from an EMBL/GenBank/DDBJ whole genome shotgun (WGS) entry which is preliminary data.</text>
</comment>
<evidence type="ECO:0000256" key="1">
    <source>
        <dbReference type="SAM" id="Phobius"/>
    </source>
</evidence>
<sequence length="188" mass="19821">MTIAHAAQGLAEATAYGVKGVLLPDGTRLIRSVPLGLEHEAEFAADQARLARARVHRARARGLNLLGRAAVVAMGLALGYLVFAQRIDLVVAGVTALFLLAAPELLARVSGRLERRRVLALESIAFTRELVERGVPGIGALPSSERHALYPELLAGRAVDVAGRRISLVRTAEGSLELRVTTAPAAAA</sequence>
<dbReference type="Proteomes" id="UP001500432">
    <property type="component" value="Unassembled WGS sequence"/>
</dbReference>
<feature type="transmembrane region" description="Helical" evidence="1">
    <location>
        <begin position="62"/>
        <end position="83"/>
    </location>
</feature>
<feature type="transmembrane region" description="Helical" evidence="1">
    <location>
        <begin position="89"/>
        <end position="107"/>
    </location>
</feature>
<organism evidence="2 3">
    <name type="scientific">Sinomonas flava</name>
    <dbReference type="NCBI Taxonomy" id="496857"/>
    <lineage>
        <taxon>Bacteria</taxon>
        <taxon>Bacillati</taxon>
        <taxon>Actinomycetota</taxon>
        <taxon>Actinomycetes</taxon>
        <taxon>Micrococcales</taxon>
        <taxon>Micrococcaceae</taxon>
        <taxon>Sinomonas</taxon>
    </lineage>
</organism>
<keyword evidence="1" id="KW-0472">Membrane</keyword>
<dbReference type="RefSeq" id="WP_344297294.1">
    <property type="nucleotide sequence ID" value="NZ_BAAAQW010000001.1"/>
</dbReference>
<keyword evidence="3" id="KW-1185">Reference proteome</keyword>
<accession>A0ABP5N935</accession>
<name>A0ABP5N935_9MICC</name>
<evidence type="ECO:0000313" key="3">
    <source>
        <dbReference type="Proteomes" id="UP001500432"/>
    </source>
</evidence>
<keyword evidence="1" id="KW-0812">Transmembrane</keyword>